<sequence length="46" mass="5232">MRIRIDDLLASEANNYATLQRQVTVSLDHCIQQCPCKITEDEAVPE</sequence>
<name>E5A6D6_LEPMJ</name>
<dbReference type="HOGENOM" id="CLU_3191479_0_0_1"/>
<evidence type="ECO:0000313" key="1">
    <source>
        <dbReference type="EMBL" id="CBX99181.1"/>
    </source>
</evidence>
<dbReference type="VEuPathDB" id="FungiDB:LEMA_uP084200.1"/>
<gene>
    <name evidence="1" type="ORF">LEMA_uP084200.1</name>
</gene>
<dbReference type="EMBL" id="FP929135">
    <property type="protein sequence ID" value="CBX99181.1"/>
    <property type="molecule type" value="Genomic_DNA"/>
</dbReference>
<organism evidence="1 2">
    <name type="scientific">Leptosphaeria maculans (strain JN3 / isolate v23.1.3 / race Av1-4-5-6-7-8)</name>
    <name type="common">Blackleg fungus</name>
    <name type="synonym">Phoma lingam</name>
    <dbReference type="NCBI Taxonomy" id="985895"/>
    <lineage>
        <taxon>Eukaryota</taxon>
        <taxon>Fungi</taxon>
        <taxon>Dikarya</taxon>
        <taxon>Ascomycota</taxon>
        <taxon>Pezizomycotina</taxon>
        <taxon>Dothideomycetes</taxon>
        <taxon>Pleosporomycetidae</taxon>
        <taxon>Pleosporales</taxon>
        <taxon>Pleosporineae</taxon>
        <taxon>Leptosphaeriaceae</taxon>
        <taxon>Plenodomus</taxon>
        <taxon>Plenodomus lingam/Leptosphaeria maculans species complex</taxon>
    </lineage>
</organism>
<dbReference type="AlphaFoldDB" id="E5A6D6"/>
<dbReference type="Proteomes" id="UP000002668">
    <property type="component" value="Genome"/>
</dbReference>
<accession>E5A6D6</accession>
<evidence type="ECO:0000313" key="2">
    <source>
        <dbReference type="Proteomes" id="UP000002668"/>
    </source>
</evidence>
<dbReference type="GeneID" id="13288982"/>
<reference evidence="2" key="1">
    <citation type="journal article" date="2011" name="Nat. Commun.">
        <title>Effector diversification within compartments of the Leptosphaeria maculans genome affected by Repeat-Induced Point mutations.</title>
        <authorList>
            <person name="Rouxel T."/>
            <person name="Grandaubert J."/>
            <person name="Hane J.K."/>
            <person name="Hoede C."/>
            <person name="van de Wouw A.P."/>
            <person name="Couloux A."/>
            <person name="Dominguez V."/>
            <person name="Anthouard V."/>
            <person name="Bally P."/>
            <person name="Bourras S."/>
            <person name="Cozijnsen A.J."/>
            <person name="Ciuffetti L.M."/>
            <person name="Degrave A."/>
            <person name="Dilmaghani A."/>
            <person name="Duret L."/>
            <person name="Fudal I."/>
            <person name="Goodwin S.B."/>
            <person name="Gout L."/>
            <person name="Glaser N."/>
            <person name="Linglin J."/>
            <person name="Kema G.H.J."/>
            <person name="Lapalu N."/>
            <person name="Lawrence C.B."/>
            <person name="May K."/>
            <person name="Meyer M."/>
            <person name="Ollivier B."/>
            <person name="Poulain J."/>
            <person name="Schoch C.L."/>
            <person name="Simon A."/>
            <person name="Spatafora J.W."/>
            <person name="Stachowiak A."/>
            <person name="Turgeon B.G."/>
            <person name="Tyler B.M."/>
            <person name="Vincent D."/>
            <person name="Weissenbach J."/>
            <person name="Amselem J."/>
            <person name="Quesneville H."/>
            <person name="Oliver R.P."/>
            <person name="Wincker P."/>
            <person name="Balesdent M.-H."/>
            <person name="Howlett B.J."/>
        </authorList>
    </citation>
    <scope>NUCLEOTIDE SEQUENCE [LARGE SCALE GENOMIC DNA]</scope>
    <source>
        <strain evidence="2">JN3 / isolate v23.1.3 / race Av1-4-5-6-7-8</strain>
    </source>
</reference>
<keyword evidence="2" id="KW-1185">Reference proteome</keyword>
<proteinExistence type="predicted"/>
<dbReference type="InParanoid" id="E5A6D6"/>
<protein>
    <submittedName>
        <fullName evidence="1">Uncharacterized protein</fullName>
    </submittedName>
</protein>